<evidence type="ECO:0000259" key="11">
    <source>
        <dbReference type="PROSITE" id="PS51918"/>
    </source>
</evidence>
<dbReference type="Pfam" id="PF04055">
    <property type="entry name" value="Radical_SAM"/>
    <property type="match status" value="1"/>
</dbReference>
<comment type="similarity">
    <text evidence="3">Belongs to the radical SAM superfamily. NifB family.</text>
</comment>
<keyword evidence="9" id="KW-0535">Nitrogen fixation</keyword>
<evidence type="ECO:0000256" key="1">
    <source>
        <dbReference type="ARBA" id="ARBA00001966"/>
    </source>
</evidence>
<dbReference type="PANTHER" id="PTHR43787:SF13">
    <property type="entry name" value="FEMO COFACTOR BIOSYNTHESIS PROTEIN NIFB"/>
    <property type="match status" value="1"/>
</dbReference>
<comment type="cofactor">
    <cofactor evidence="1">
        <name>[4Fe-4S] cluster</name>
        <dbReference type="ChEBI" id="CHEBI:49883"/>
    </cofactor>
</comment>
<dbReference type="InterPro" id="IPR058240">
    <property type="entry name" value="rSAM_sf"/>
</dbReference>
<evidence type="ECO:0000256" key="3">
    <source>
        <dbReference type="ARBA" id="ARBA00006804"/>
    </source>
</evidence>
<keyword evidence="10" id="KW-0456">Lyase</keyword>
<dbReference type="Proteomes" id="UP000244093">
    <property type="component" value="Unassembled WGS sequence"/>
</dbReference>
<evidence type="ECO:0000256" key="7">
    <source>
        <dbReference type="ARBA" id="ARBA00023004"/>
    </source>
</evidence>
<dbReference type="AlphaFoldDB" id="A0A2R7Y7Q1"/>
<evidence type="ECO:0000256" key="2">
    <source>
        <dbReference type="ARBA" id="ARBA00005155"/>
    </source>
</evidence>
<comment type="caution">
    <text evidence="12">The sequence shown here is derived from an EMBL/GenBank/DDBJ whole genome shotgun (WGS) entry which is preliminary data.</text>
</comment>
<gene>
    <name evidence="12" type="ORF">B7O98_03110</name>
</gene>
<evidence type="ECO:0000256" key="5">
    <source>
        <dbReference type="ARBA" id="ARBA00022691"/>
    </source>
</evidence>
<accession>A0A2R7Y7Q1</accession>
<keyword evidence="4" id="KW-0004">4Fe-4S</keyword>
<dbReference type="SFLD" id="SFLDS00029">
    <property type="entry name" value="Radical_SAM"/>
    <property type="match status" value="1"/>
</dbReference>
<sequence>MFTEYKEDNVKLYDPVKVSDEVKKLVTRYSGNIEERKYFRFRGGRWYGGISSADVIGCNLKCKFCWAWYFRDRYDLGFYLSPEAAYERLVRIAFKGGYKYLRLTGGEPTLSKTHLLNLLKLNDEEHKHIFILETNGILLGVDETFSKELAKFNNVLVRVSFKGTTPEEFSLLTGAEPTAFLYQFKAVENLINAGLKPGREVVVAAMIGFSSDENIAKFTLKIAEISEELLDIDWEYVIMYPHVEKILKKYRLTPTKSVHPGKIPDDMV</sequence>
<feature type="domain" description="Radical SAM core" evidence="11">
    <location>
        <begin position="42"/>
        <end position="268"/>
    </location>
</feature>
<dbReference type="GO" id="GO:0046872">
    <property type="term" value="F:metal ion binding"/>
    <property type="evidence" value="ECO:0007669"/>
    <property type="project" value="UniProtKB-KW"/>
</dbReference>
<reference evidence="12 13" key="1">
    <citation type="journal article" date="2018" name="Syst. Appl. Microbiol.">
        <title>A new symbiotic nanoarchaeote (Candidatus Nanoclepta minutus) and its host (Zestosphaera tikiterensis gen. nov., sp. nov.) from a New Zealand hot spring.</title>
        <authorList>
            <person name="St John E."/>
            <person name="Liu Y."/>
            <person name="Podar M."/>
            <person name="Stott M.B."/>
            <person name="Meneghin J."/>
            <person name="Chen Z."/>
            <person name="Lagutin K."/>
            <person name="Mitchell K."/>
            <person name="Reysenbach A.L."/>
        </authorList>
    </citation>
    <scope>NUCLEOTIDE SEQUENCE [LARGE SCALE GENOMIC DNA]</scope>
    <source>
        <strain evidence="12">NZ3</strain>
    </source>
</reference>
<evidence type="ECO:0000313" key="12">
    <source>
        <dbReference type="EMBL" id="PUA33427.1"/>
    </source>
</evidence>
<dbReference type="EMBL" id="NBVN01000002">
    <property type="protein sequence ID" value="PUA33427.1"/>
    <property type="molecule type" value="Genomic_DNA"/>
</dbReference>
<organism evidence="12 13">
    <name type="scientific">Zestosphaera tikiterensis</name>
    <dbReference type="NCBI Taxonomy" id="1973259"/>
    <lineage>
        <taxon>Archaea</taxon>
        <taxon>Thermoproteota</taxon>
        <taxon>Thermoprotei</taxon>
        <taxon>Desulfurococcales</taxon>
        <taxon>Desulfurococcaceae</taxon>
        <taxon>Zestosphaera</taxon>
    </lineage>
</organism>
<proteinExistence type="inferred from homology"/>
<dbReference type="InterPro" id="IPR013785">
    <property type="entry name" value="Aldolase_TIM"/>
</dbReference>
<dbReference type="CDD" id="cd01335">
    <property type="entry name" value="Radical_SAM"/>
    <property type="match status" value="1"/>
</dbReference>
<evidence type="ECO:0000256" key="10">
    <source>
        <dbReference type="ARBA" id="ARBA00023239"/>
    </source>
</evidence>
<dbReference type="GO" id="GO:0051539">
    <property type="term" value="F:4 iron, 4 sulfur cluster binding"/>
    <property type="evidence" value="ECO:0007669"/>
    <property type="project" value="UniProtKB-KW"/>
</dbReference>
<keyword evidence="5" id="KW-0949">S-adenosyl-L-methionine</keyword>
<dbReference type="PANTHER" id="PTHR43787">
    <property type="entry name" value="FEMO COFACTOR BIOSYNTHESIS PROTEIN NIFB-RELATED"/>
    <property type="match status" value="1"/>
</dbReference>
<keyword evidence="6" id="KW-0479">Metal-binding</keyword>
<dbReference type="InterPro" id="IPR007197">
    <property type="entry name" value="rSAM"/>
</dbReference>
<evidence type="ECO:0000313" key="13">
    <source>
        <dbReference type="Proteomes" id="UP000244093"/>
    </source>
</evidence>
<dbReference type="SUPFAM" id="SSF102114">
    <property type="entry name" value="Radical SAM enzymes"/>
    <property type="match status" value="1"/>
</dbReference>
<protein>
    <submittedName>
        <fullName evidence="12">Molybdenum cofactor biosynthesis protein MoaA</fullName>
    </submittedName>
</protein>
<keyword evidence="8" id="KW-0411">Iron-sulfur</keyword>
<name>A0A2R7Y7Q1_9CREN</name>
<dbReference type="Gene3D" id="3.20.20.70">
    <property type="entry name" value="Aldolase class I"/>
    <property type="match status" value="1"/>
</dbReference>
<keyword evidence="7" id="KW-0408">Iron</keyword>
<evidence type="ECO:0000256" key="8">
    <source>
        <dbReference type="ARBA" id="ARBA00023014"/>
    </source>
</evidence>
<comment type="pathway">
    <text evidence="2">Cofactor biosynthesis; Fe-Mo cofactor biosynthesis.</text>
</comment>
<dbReference type="GO" id="GO:0016829">
    <property type="term" value="F:lyase activity"/>
    <property type="evidence" value="ECO:0007669"/>
    <property type="project" value="UniProtKB-KW"/>
</dbReference>
<evidence type="ECO:0000256" key="9">
    <source>
        <dbReference type="ARBA" id="ARBA00023231"/>
    </source>
</evidence>
<evidence type="ECO:0000256" key="6">
    <source>
        <dbReference type="ARBA" id="ARBA00022723"/>
    </source>
</evidence>
<evidence type="ECO:0000256" key="4">
    <source>
        <dbReference type="ARBA" id="ARBA00022485"/>
    </source>
</evidence>
<dbReference type="PROSITE" id="PS51918">
    <property type="entry name" value="RADICAL_SAM"/>
    <property type="match status" value="1"/>
</dbReference>